<dbReference type="EMBL" id="JABEQJ010000017">
    <property type="protein sequence ID" value="MBB2161132.1"/>
    <property type="molecule type" value="Genomic_DNA"/>
</dbReference>
<gene>
    <name evidence="2" type="ORF">HLH48_13270</name>
</gene>
<sequence>MNPEVSSSRWPKVGEHFSQTPRAKKIAWIGTYIGAGFAEIIGLGIALAPSLWVGLFTEQAPVSDFATTYLIIVAPTYGFMATGFVFAFSAQGAGHVVWPFLAYTIRTLIAAGGGILAVQAFHAGMAGIAVIVAVSYVIFAPICGIAMLSKTVWEKRTP</sequence>
<dbReference type="RefSeq" id="WP_182998000.1">
    <property type="nucleotide sequence ID" value="NZ_JABEQJ010000017.1"/>
</dbReference>
<feature type="transmembrane region" description="Helical" evidence="1">
    <location>
        <begin position="26"/>
        <end position="48"/>
    </location>
</feature>
<keyword evidence="1" id="KW-0472">Membrane</keyword>
<evidence type="ECO:0000256" key="1">
    <source>
        <dbReference type="SAM" id="Phobius"/>
    </source>
</evidence>
<dbReference type="Pfam" id="PF01554">
    <property type="entry name" value="MatE"/>
    <property type="match status" value="1"/>
</dbReference>
<organism evidence="2 3">
    <name type="scientific">Gluconacetobacter sacchari</name>
    <dbReference type="NCBI Taxonomy" id="92759"/>
    <lineage>
        <taxon>Bacteria</taxon>
        <taxon>Pseudomonadati</taxon>
        <taxon>Pseudomonadota</taxon>
        <taxon>Alphaproteobacteria</taxon>
        <taxon>Acetobacterales</taxon>
        <taxon>Acetobacteraceae</taxon>
        <taxon>Gluconacetobacter</taxon>
    </lineage>
</organism>
<reference evidence="2 3" key="1">
    <citation type="submission" date="2020-04" db="EMBL/GenBank/DDBJ databases">
        <title>Description of novel Gluconacetobacter.</title>
        <authorList>
            <person name="Sombolestani A."/>
        </authorList>
    </citation>
    <scope>NUCLEOTIDE SEQUENCE [LARGE SCALE GENOMIC DNA]</scope>
    <source>
        <strain evidence="2 3">LMG 19747</strain>
    </source>
</reference>
<proteinExistence type="predicted"/>
<dbReference type="InterPro" id="IPR002528">
    <property type="entry name" value="MATE_fam"/>
</dbReference>
<evidence type="ECO:0000313" key="3">
    <source>
        <dbReference type="Proteomes" id="UP000589085"/>
    </source>
</evidence>
<dbReference type="GO" id="GO:0042910">
    <property type="term" value="F:xenobiotic transmembrane transporter activity"/>
    <property type="evidence" value="ECO:0007669"/>
    <property type="project" value="InterPro"/>
</dbReference>
<dbReference type="GO" id="GO:0015297">
    <property type="term" value="F:antiporter activity"/>
    <property type="evidence" value="ECO:0007669"/>
    <property type="project" value="InterPro"/>
</dbReference>
<dbReference type="AlphaFoldDB" id="A0A7W4IE64"/>
<name>A0A7W4IE64_9PROT</name>
<dbReference type="GO" id="GO:0016020">
    <property type="term" value="C:membrane"/>
    <property type="evidence" value="ECO:0007669"/>
    <property type="project" value="InterPro"/>
</dbReference>
<feature type="transmembrane region" description="Helical" evidence="1">
    <location>
        <begin position="100"/>
        <end position="121"/>
    </location>
</feature>
<keyword evidence="1" id="KW-0812">Transmembrane</keyword>
<dbReference type="Proteomes" id="UP000589085">
    <property type="component" value="Unassembled WGS sequence"/>
</dbReference>
<keyword evidence="1" id="KW-1133">Transmembrane helix</keyword>
<accession>A0A7W4IE64</accession>
<comment type="caution">
    <text evidence="2">The sequence shown here is derived from an EMBL/GenBank/DDBJ whole genome shotgun (WGS) entry which is preliminary data.</text>
</comment>
<feature type="transmembrane region" description="Helical" evidence="1">
    <location>
        <begin position="68"/>
        <end position="88"/>
    </location>
</feature>
<evidence type="ECO:0000313" key="2">
    <source>
        <dbReference type="EMBL" id="MBB2161132.1"/>
    </source>
</evidence>
<feature type="transmembrane region" description="Helical" evidence="1">
    <location>
        <begin position="127"/>
        <end position="148"/>
    </location>
</feature>
<protein>
    <submittedName>
        <fullName evidence="2">Uncharacterized protein</fullName>
    </submittedName>
</protein>